<evidence type="ECO:0000256" key="1">
    <source>
        <dbReference type="ARBA" id="ARBA00004127"/>
    </source>
</evidence>
<gene>
    <name evidence="7" type="ORF">BJ508DRAFT_417857</name>
</gene>
<evidence type="ECO:0000256" key="4">
    <source>
        <dbReference type="ARBA" id="ARBA00023136"/>
    </source>
</evidence>
<feature type="transmembrane region" description="Helical" evidence="5">
    <location>
        <begin position="105"/>
        <end position="124"/>
    </location>
</feature>
<feature type="transmembrane region" description="Helical" evidence="5">
    <location>
        <begin position="33"/>
        <end position="53"/>
    </location>
</feature>
<organism evidence="7 8">
    <name type="scientific">Ascobolus immersus RN42</name>
    <dbReference type="NCBI Taxonomy" id="1160509"/>
    <lineage>
        <taxon>Eukaryota</taxon>
        <taxon>Fungi</taxon>
        <taxon>Dikarya</taxon>
        <taxon>Ascomycota</taxon>
        <taxon>Pezizomycotina</taxon>
        <taxon>Pezizomycetes</taxon>
        <taxon>Pezizales</taxon>
        <taxon>Ascobolaceae</taxon>
        <taxon>Ascobolus</taxon>
    </lineage>
</organism>
<proteinExistence type="predicted"/>
<keyword evidence="8" id="KW-1185">Reference proteome</keyword>
<dbReference type="OrthoDB" id="2243669at2759"/>
<dbReference type="GO" id="GO:0012505">
    <property type="term" value="C:endomembrane system"/>
    <property type="evidence" value="ECO:0007669"/>
    <property type="project" value="UniProtKB-SubCell"/>
</dbReference>
<dbReference type="GO" id="GO:0000329">
    <property type="term" value="C:fungal-type vacuole membrane"/>
    <property type="evidence" value="ECO:0007669"/>
    <property type="project" value="TreeGrafter"/>
</dbReference>
<feature type="transmembrane region" description="Helical" evidence="5">
    <location>
        <begin position="60"/>
        <end position="78"/>
    </location>
</feature>
<evidence type="ECO:0000256" key="3">
    <source>
        <dbReference type="ARBA" id="ARBA00022989"/>
    </source>
</evidence>
<feature type="domain" description="DUF202" evidence="6">
    <location>
        <begin position="24"/>
        <end position="86"/>
    </location>
</feature>
<protein>
    <submittedName>
        <fullName evidence="7">Vacuolar transporter chaperone 1</fullName>
    </submittedName>
</protein>
<dbReference type="PANTHER" id="PTHR46140">
    <property type="entry name" value="VACUOLAR TRANSPORTER CHAPERONE 1-RELATED"/>
    <property type="match status" value="1"/>
</dbReference>
<comment type="subcellular location">
    <subcellularLocation>
        <location evidence="1">Endomembrane system</location>
        <topology evidence="1">Multi-pass membrane protein</topology>
    </subcellularLocation>
</comment>
<accession>A0A3N4I248</accession>
<evidence type="ECO:0000256" key="5">
    <source>
        <dbReference type="SAM" id="Phobius"/>
    </source>
</evidence>
<evidence type="ECO:0000313" key="7">
    <source>
        <dbReference type="EMBL" id="RPA75954.1"/>
    </source>
</evidence>
<dbReference type="GO" id="GO:0033254">
    <property type="term" value="C:vacuolar transporter chaperone complex"/>
    <property type="evidence" value="ECO:0007669"/>
    <property type="project" value="TreeGrafter"/>
</dbReference>
<evidence type="ECO:0000256" key="2">
    <source>
        <dbReference type="ARBA" id="ARBA00022692"/>
    </source>
</evidence>
<dbReference type="AlphaFoldDB" id="A0A3N4I248"/>
<name>A0A3N4I248_ASCIM</name>
<keyword evidence="4 5" id="KW-0472">Membrane</keyword>
<dbReference type="EMBL" id="ML119754">
    <property type="protein sequence ID" value="RPA75954.1"/>
    <property type="molecule type" value="Genomic_DNA"/>
</dbReference>
<keyword evidence="2 5" id="KW-0812">Transmembrane</keyword>
<evidence type="ECO:0000259" key="6">
    <source>
        <dbReference type="Pfam" id="PF02656"/>
    </source>
</evidence>
<dbReference type="PANTHER" id="PTHR46140:SF1">
    <property type="entry name" value="VACUOLAR TRANSPORTER CHAPERONE COMPLEX SUBUNIT 4-RELATED"/>
    <property type="match status" value="1"/>
</dbReference>
<dbReference type="Pfam" id="PF02656">
    <property type="entry name" value="DUF202"/>
    <property type="match status" value="1"/>
</dbReference>
<sequence length="128" mass="14102">MSNQALLQRPEGKRISLPVRIEPKVFFANERTFLSWLNFSVILGSLAVGLLNFGDRIGKLSAGLFTIVAMGAMIYALYTFHWRAKAIRVRGRTGRGVMGGFDDRVGPTVLAIALGAAVVLNFVLRFME</sequence>
<dbReference type="STRING" id="1160509.A0A3N4I248"/>
<dbReference type="InterPro" id="IPR051572">
    <property type="entry name" value="VTC_Complex_Subunit"/>
</dbReference>
<dbReference type="InterPro" id="IPR003807">
    <property type="entry name" value="DUF202"/>
</dbReference>
<dbReference type="Proteomes" id="UP000275078">
    <property type="component" value="Unassembled WGS sequence"/>
</dbReference>
<evidence type="ECO:0000313" key="8">
    <source>
        <dbReference type="Proteomes" id="UP000275078"/>
    </source>
</evidence>
<keyword evidence="3 5" id="KW-1133">Transmembrane helix</keyword>
<reference evidence="7 8" key="1">
    <citation type="journal article" date="2018" name="Nat. Ecol. Evol.">
        <title>Pezizomycetes genomes reveal the molecular basis of ectomycorrhizal truffle lifestyle.</title>
        <authorList>
            <person name="Murat C."/>
            <person name="Payen T."/>
            <person name="Noel B."/>
            <person name="Kuo A."/>
            <person name="Morin E."/>
            <person name="Chen J."/>
            <person name="Kohler A."/>
            <person name="Krizsan K."/>
            <person name="Balestrini R."/>
            <person name="Da Silva C."/>
            <person name="Montanini B."/>
            <person name="Hainaut M."/>
            <person name="Levati E."/>
            <person name="Barry K.W."/>
            <person name="Belfiori B."/>
            <person name="Cichocki N."/>
            <person name="Clum A."/>
            <person name="Dockter R.B."/>
            <person name="Fauchery L."/>
            <person name="Guy J."/>
            <person name="Iotti M."/>
            <person name="Le Tacon F."/>
            <person name="Lindquist E.A."/>
            <person name="Lipzen A."/>
            <person name="Malagnac F."/>
            <person name="Mello A."/>
            <person name="Molinier V."/>
            <person name="Miyauchi S."/>
            <person name="Poulain J."/>
            <person name="Riccioni C."/>
            <person name="Rubini A."/>
            <person name="Sitrit Y."/>
            <person name="Splivallo R."/>
            <person name="Traeger S."/>
            <person name="Wang M."/>
            <person name="Zifcakova L."/>
            <person name="Wipf D."/>
            <person name="Zambonelli A."/>
            <person name="Paolocci F."/>
            <person name="Nowrousian M."/>
            <person name="Ottonello S."/>
            <person name="Baldrian P."/>
            <person name="Spatafora J.W."/>
            <person name="Henrissat B."/>
            <person name="Nagy L.G."/>
            <person name="Aury J.M."/>
            <person name="Wincker P."/>
            <person name="Grigoriev I.V."/>
            <person name="Bonfante P."/>
            <person name="Martin F.M."/>
        </authorList>
    </citation>
    <scope>NUCLEOTIDE SEQUENCE [LARGE SCALE GENOMIC DNA]</scope>
    <source>
        <strain evidence="7 8">RN42</strain>
    </source>
</reference>